<keyword evidence="3" id="KW-1185">Reference proteome</keyword>
<organism evidence="2 3">
    <name type="scientific">Streptomyces fulvorobeus</name>
    <dbReference type="NCBI Taxonomy" id="284028"/>
    <lineage>
        <taxon>Bacteria</taxon>
        <taxon>Bacillati</taxon>
        <taxon>Actinomycetota</taxon>
        <taxon>Actinomycetes</taxon>
        <taxon>Kitasatosporales</taxon>
        <taxon>Streptomycetaceae</taxon>
        <taxon>Streptomyces</taxon>
    </lineage>
</organism>
<dbReference type="Proteomes" id="UP000498980">
    <property type="component" value="Unassembled WGS sequence"/>
</dbReference>
<evidence type="ECO:0000313" key="2">
    <source>
        <dbReference type="EMBL" id="GFM99507.1"/>
    </source>
</evidence>
<dbReference type="AlphaFoldDB" id="A0A7J0CBD0"/>
<dbReference type="EMBL" id="BLWC01000001">
    <property type="protein sequence ID" value="GFM99507.1"/>
    <property type="molecule type" value="Genomic_DNA"/>
</dbReference>
<feature type="region of interest" description="Disordered" evidence="1">
    <location>
        <begin position="1"/>
        <end position="34"/>
    </location>
</feature>
<comment type="caution">
    <text evidence="2">The sequence shown here is derived from an EMBL/GenBank/DDBJ whole genome shotgun (WGS) entry which is preliminary data.</text>
</comment>
<sequence>MANGPGGERTPPGPFRSVDPGAPGPDPRDRPRTTQKVSLKLLILPVSCAAMSWTLSFQAPFATSDEALTV</sequence>
<reference evidence="2 3" key="1">
    <citation type="submission" date="2020-05" db="EMBL/GenBank/DDBJ databases">
        <title>Whole genome shotgun sequence of Streptomyces fulvorobeus NBRC 15897.</title>
        <authorList>
            <person name="Komaki H."/>
            <person name="Tamura T."/>
        </authorList>
    </citation>
    <scope>NUCLEOTIDE SEQUENCE [LARGE SCALE GENOMIC DNA]</scope>
    <source>
        <strain evidence="2 3">NBRC 15897</strain>
    </source>
</reference>
<accession>A0A7J0CBD0</accession>
<evidence type="ECO:0000313" key="3">
    <source>
        <dbReference type="Proteomes" id="UP000498980"/>
    </source>
</evidence>
<gene>
    <name evidence="2" type="ORF">Sfulv_43180</name>
</gene>
<evidence type="ECO:0000256" key="1">
    <source>
        <dbReference type="SAM" id="MobiDB-lite"/>
    </source>
</evidence>
<protein>
    <submittedName>
        <fullName evidence="2">Uncharacterized protein</fullName>
    </submittedName>
</protein>
<proteinExistence type="predicted"/>
<name>A0A7J0CBD0_9ACTN</name>